<dbReference type="EMBL" id="JAEDAO010000001">
    <property type="protein sequence ID" value="MBK0391827.1"/>
    <property type="molecule type" value="Genomic_DNA"/>
</dbReference>
<name>A0A934Q030_9BURK</name>
<evidence type="ECO:0000259" key="1">
    <source>
        <dbReference type="PROSITE" id="PS50883"/>
    </source>
</evidence>
<dbReference type="Gene3D" id="3.20.20.450">
    <property type="entry name" value="EAL domain"/>
    <property type="match status" value="1"/>
</dbReference>
<dbReference type="SUPFAM" id="SSF141868">
    <property type="entry name" value="EAL domain-like"/>
    <property type="match status" value="1"/>
</dbReference>
<evidence type="ECO:0000313" key="4">
    <source>
        <dbReference type="Proteomes" id="UP000617041"/>
    </source>
</evidence>
<dbReference type="CDD" id="cd01948">
    <property type="entry name" value="EAL"/>
    <property type="match status" value="1"/>
</dbReference>
<dbReference type="PANTHER" id="PTHR33121:SF70">
    <property type="entry name" value="SIGNALING PROTEIN YKOW"/>
    <property type="match status" value="1"/>
</dbReference>
<comment type="caution">
    <text evidence="3">The sequence shown here is derived from an EMBL/GenBank/DDBJ whole genome shotgun (WGS) entry which is preliminary data.</text>
</comment>
<dbReference type="InterPro" id="IPR001633">
    <property type="entry name" value="EAL_dom"/>
</dbReference>
<dbReference type="CDD" id="cd01949">
    <property type="entry name" value="GGDEF"/>
    <property type="match status" value="1"/>
</dbReference>
<protein>
    <submittedName>
        <fullName evidence="3">Sensor domain-containing phosphodiesterase</fullName>
    </submittedName>
</protein>
<evidence type="ECO:0000313" key="3">
    <source>
        <dbReference type="EMBL" id="MBK0391827.1"/>
    </source>
</evidence>
<dbReference type="InterPro" id="IPR043128">
    <property type="entry name" value="Rev_trsase/Diguanyl_cyclase"/>
</dbReference>
<dbReference type="InterPro" id="IPR003018">
    <property type="entry name" value="GAF"/>
</dbReference>
<dbReference type="PROSITE" id="PS50887">
    <property type="entry name" value="GGDEF"/>
    <property type="match status" value="1"/>
</dbReference>
<accession>A0A934Q030</accession>
<dbReference type="SUPFAM" id="SSF55781">
    <property type="entry name" value="GAF domain-like"/>
    <property type="match status" value="1"/>
</dbReference>
<proteinExistence type="predicted"/>
<dbReference type="Pfam" id="PF01590">
    <property type="entry name" value="GAF"/>
    <property type="match status" value="1"/>
</dbReference>
<dbReference type="Proteomes" id="UP000617041">
    <property type="component" value="Unassembled WGS sequence"/>
</dbReference>
<dbReference type="Gene3D" id="3.30.450.40">
    <property type="match status" value="1"/>
</dbReference>
<dbReference type="Gene3D" id="3.30.70.270">
    <property type="match status" value="1"/>
</dbReference>
<dbReference type="SMART" id="SM00267">
    <property type="entry name" value="GGDEF"/>
    <property type="match status" value="1"/>
</dbReference>
<feature type="domain" description="GGDEF" evidence="2">
    <location>
        <begin position="221"/>
        <end position="353"/>
    </location>
</feature>
<dbReference type="PANTHER" id="PTHR33121">
    <property type="entry name" value="CYCLIC DI-GMP PHOSPHODIESTERASE PDEF"/>
    <property type="match status" value="1"/>
</dbReference>
<dbReference type="GO" id="GO:0071111">
    <property type="term" value="F:cyclic-guanylate-specific phosphodiesterase activity"/>
    <property type="evidence" value="ECO:0007669"/>
    <property type="project" value="InterPro"/>
</dbReference>
<dbReference type="SMART" id="SM00052">
    <property type="entry name" value="EAL"/>
    <property type="match status" value="1"/>
</dbReference>
<keyword evidence="4" id="KW-1185">Reference proteome</keyword>
<dbReference type="AlphaFoldDB" id="A0A934Q030"/>
<gene>
    <name evidence="3" type="ORF">I8E28_04435</name>
</gene>
<reference evidence="3" key="1">
    <citation type="submission" date="2020-12" db="EMBL/GenBank/DDBJ databases">
        <title>Ramlibacter sp. nov., isolated from a freshwater alga, Cryptomonas.</title>
        <authorList>
            <person name="Kim H.M."/>
            <person name="Jeon C.O."/>
        </authorList>
    </citation>
    <scope>NUCLEOTIDE SEQUENCE</scope>
    <source>
        <strain evidence="3">CrO1</strain>
    </source>
</reference>
<dbReference type="InterPro" id="IPR029016">
    <property type="entry name" value="GAF-like_dom_sf"/>
</dbReference>
<dbReference type="InterPro" id="IPR029787">
    <property type="entry name" value="Nucleotide_cyclase"/>
</dbReference>
<dbReference type="InterPro" id="IPR035919">
    <property type="entry name" value="EAL_sf"/>
</dbReference>
<feature type="domain" description="EAL" evidence="1">
    <location>
        <begin position="362"/>
        <end position="616"/>
    </location>
</feature>
<organism evidence="3 4">
    <name type="scientific">Ramlibacter algicola</name>
    <dbReference type="NCBI Taxonomy" id="2795217"/>
    <lineage>
        <taxon>Bacteria</taxon>
        <taxon>Pseudomonadati</taxon>
        <taxon>Pseudomonadota</taxon>
        <taxon>Betaproteobacteria</taxon>
        <taxon>Burkholderiales</taxon>
        <taxon>Comamonadaceae</taxon>
        <taxon>Ramlibacter</taxon>
    </lineage>
</organism>
<dbReference type="PROSITE" id="PS50883">
    <property type="entry name" value="EAL"/>
    <property type="match status" value="1"/>
</dbReference>
<dbReference type="SUPFAM" id="SSF55073">
    <property type="entry name" value="Nucleotide cyclase"/>
    <property type="match status" value="1"/>
</dbReference>
<dbReference type="Pfam" id="PF00990">
    <property type="entry name" value="GGDEF"/>
    <property type="match status" value="1"/>
</dbReference>
<dbReference type="InterPro" id="IPR050706">
    <property type="entry name" value="Cyclic-di-GMP_PDE-like"/>
</dbReference>
<sequence length="619" mass="66574">MDLAPLLRRALERPVRAPVQPAGWQALAGAPVAPLPADEAARLAKLRTLDLLDSPGTRELQSLVQLAAQVCDAPMAALGLVDASSVSYTSPHGIASLPIPRDASLCARAILADEGVFEVQDTAALGWFDAGRLISRPRVAYYAGAPLHIGQGTPVGTLCVMDGRPRVLSGAQKGMLETIAATIASQLSLRRDLRVATQTDRLTGLPNWTHFEGQFEGQHPRDGLVCFVRLRSLSHLNSAHGFRVADALIAQAATRLRGLVDGHALIAHVKRGLFVLFFPGMDRAEFALQHAPRLARHLQAPYEVNGLNLVCPVHIGSAAFPADGKTLDEIVQSADAALQLAIERDEPAAFFDKSVDARASAHYRLEPQLRAALEHNEFVNHYQPKVDLATGRIVGVEALVRWMHPERGLVPPSAFVPALEATGLVREVGRQILTRAVADWKRWTGAGLRAPRIAVNVAAAQLRHGDLVRDLGEALAALGGDSAALGIEVTETVLIGNMEQAIDVLRQVRALGVPVAIDDFGTGYSSLAYIVTLPIDEVKIDRSFVDKIAADPAYRGLVGTCINLAHNLHLKVVAEGVETREQARELKKLRCDVAQGFLYSEPVPADRLAALLRRDGILG</sequence>
<evidence type="ECO:0000259" key="2">
    <source>
        <dbReference type="PROSITE" id="PS50887"/>
    </source>
</evidence>
<dbReference type="Pfam" id="PF00563">
    <property type="entry name" value="EAL"/>
    <property type="match status" value="1"/>
</dbReference>
<dbReference type="RefSeq" id="WP_200786627.1">
    <property type="nucleotide sequence ID" value="NZ_JAEDAO010000001.1"/>
</dbReference>
<dbReference type="InterPro" id="IPR000160">
    <property type="entry name" value="GGDEF_dom"/>
</dbReference>